<evidence type="ECO:0000256" key="1">
    <source>
        <dbReference type="ARBA" id="ARBA00023172"/>
    </source>
</evidence>
<dbReference type="InterPro" id="IPR011010">
    <property type="entry name" value="DNA_brk_join_enz"/>
</dbReference>
<keyword evidence="1" id="KW-0233">DNA recombination</keyword>
<comment type="caution">
    <text evidence="2">The sequence shown here is derived from an EMBL/GenBank/DDBJ whole genome shotgun (WGS) entry which is preliminary data.</text>
</comment>
<keyword evidence="3" id="KW-1185">Reference proteome</keyword>
<reference evidence="2 3" key="1">
    <citation type="submission" date="2022-05" db="EMBL/GenBank/DDBJ databases">
        <authorList>
            <consortium name="Genoscope - CEA"/>
            <person name="William W."/>
        </authorList>
    </citation>
    <scope>NUCLEOTIDE SEQUENCE [LARGE SCALE GENOMIC DNA]</scope>
</reference>
<proteinExistence type="predicted"/>
<protein>
    <submittedName>
        <fullName evidence="2">Uncharacterized protein</fullName>
    </submittedName>
</protein>
<gene>
    <name evidence="2" type="ORF">PLOB_00039466</name>
</gene>
<dbReference type="Gene3D" id="1.10.443.10">
    <property type="entry name" value="Intergrase catalytic core"/>
    <property type="match status" value="1"/>
</dbReference>
<sequence length="114" mass="12841">MFAVEGNENDPFRAYDIYASKRPDDMKTVLFAINHTTKAAVNTKSWCRSARMGVNNLNSLVKRIAEKVGLDAKNLTNHSGRKRMIQKLNDLGVPPTHIIQGHKNVQSEQLQHTV</sequence>
<name>A0ABN8N1D4_9CNID</name>
<dbReference type="EMBL" id="CALNXK010000006">
    <property type="protein sequence ID" value="CAH3038846.1"/>
    <property type="molecule type" value="Genomic_DNA"/>
</dbReference>
<evidence type="ECO:0000313" key="2">
    <source>
        <dbReference type="EMBL" id="CAH3038846.1"/>
    </source>
</evidence>
<dbReference type="SUPFAM" id="SSF56349">
    <property type="entry name" value="DNA breaking-rejoining enzymes"/>
    <property type="match status" value="1"/>
</dbReference>
<evidence type="ECO:0000313" key="3">
    <source>
        <dbReference type="Proteomes" id="UP001159405"/>
    </source>
</evidence>
<accession>A0ABN8N1D4</accession>
<dbReference type="InterPro" id="IPR013762">
    <property type="entry name" value="Integrase-like_cat_sf"/>
</dbReference>
<organism evidence="2 3">
    <name type="scientific">Porites lobata</name>
    <dbReference type="NCBI Taxonomy" id="104759"/>
    <lineage>
        <taxon>Eukaryota</taxon>
        <taxon>Metazoa</taxon>
        <taxon>Cnidaria</taxon>
        <taxon>Anthozoa</taxon>
        <taxon>Hexacorallia</taxon>
        <taxon>Scleractinia</taxon>
        <taxon>Fungiina</taxon>
        <taxon>Poritidae</taxon>
        <taxon>Porites</taxon>
    </lineage>
</organism>
<dbReference type="Proteomes" id="UP001159405">
    <property type="component" value="Unassembled WGS sequence"/>
</dbReference>